<gene>
    <name evidence="2" type="ORF">IL334_001999</name>
</gene>
<feature type="region of interest" description="Disordered" evidence="1">
    <location>
        <begin position="359"/>
        <end position="383"/>
    </location>
</feature>
<feature type="compositionally biased region" description="Polar residues" evidence="1">
    <location>
        <begin position="79"/>
        <end position="89"/>
    </location>
</feature>
<dbReference type="GeneID" id="87954130"/>
<feature type="compositionally biased region" description="Polar residues" evidence="1">
    <location>
        <begin position="367"/>
        <end position="378"/>
    </location>
</feature>
<evidence type="ECO:0000313" key="2">
    <source>
        <dbReference type="EMBL" id="WRT65057.1"/>
    </source>
</evidence>
<protein>
    <submittedName>
        <fullName evidence="2">Uncharacterized protein</fullName>
    </submittedName>
</protein>
<keyword evidence="3" id="KW-1185">Reference proteome</keyword>
<dbReference type="Proteomes" id="UP001329825">
    <property type="component" value="Chromosome 2"/>
</dbReference>
<reference evidence="2 3" key="1">
    <citation type="submission" date="2024-01" db="EMBL/GenBank/DDBJ databases">
        <title>Comparative genomics of Cryptococcus and Kwoniella reveals pathogenesis evolution and contrasting modes of karyotype evolution via chromosome fusion or intercentromeric recombination.</title>
        <authorList>
            <person name="Coelho M.A."/>
            <person name="David-Palma M."/>
            <person name="Shea T."/>
            <person name="Bowers K."/>
            <person name="McGinley-Smith S."/>
            <person name="Mohammad A.W."/>
            <person name="Gnirke A."/>
            <person name="Yurkov A.M."/>
            <person name="Nowrousian M."/>
            <person name="Sun S."/>
            <person name="Cuomo C.A."/>
            <person name="Heitman J."/>
        </authorList>
    </citation>
    <scope>NUCLEOTIDE SEQUENCE [LARGE SCALE GENOMIC DNA]</scope>
    <source>
        <strain evidence="2">CBS 11374</strain>
    </source>
</reference>
<feature type="region of interest" description="Disordered" evidence="1">
    <location>
        <begin position="79"/>
        <end position="136"/>
    </location>
</feature>
<proteinExistence type="predicted"/>
<organism evidence="2 3">
    <name type="scientific">Kwoniella shivajii</name>
    <dbReference type="NCBI Taxonomy" id="564305"/>
    <lineage>
        <taxon>Eukaryota</taxon>
        <taxon>Fungi</taxon>
        <taxon>Dikarya</taxon>
        <taxon>Basidiomycota</taxon>
        <taxon>Agaricomycotina</taxon>
        <taxon>Tremellomycetes</taxon>
        <taxon>Tremellales</taxon>
        <taxon>Cryptococcaceae</taxon>
        <taxon>Kwoniella</taxon>
    </lineage>
</organism>
<accession>A0ABZ1CUL3</accession>
<dbReference type="EMBL" id="CP141882">
    <property type="protein sequence ID" value="WRT65057.1"/>
    <property type="molecule type" value="Genomic_DNA"/>
</dbReference>
<sequence>MVLFKSASSLLSTSSERVSQLASTLRARHVIMLSGVTFRYKSTVSTKAASKSSTAAAKKAAAAAKKAFSFESALTEVTETEANPTNNGIKSVAPKKGSSESIASKKKSYPKVGSTLTSAVQGPGSGNNPAPGDAEPRSIIAIDKYVAKIMQHNLKQEKTEVDKSNTGGWNGDKIFPGKTCDIAQQWIRENEDFIDGLPPNGLSICKLMLELVRRDTWGIIIREKLNTSRVKPSPYNKQIEEVKEVFEPFKIILDRDGDRWSFQIEHVAGTKASFVCSLRVNNSIKGVVMLHFSLKTSARFINYIPVEGHREGSKLMPYIRKIMPKVDPVDPGQKYSVQEIFSALINCVRALRPKLQMKSGKVKTKNAKSGSGATSPSKSFIKGKKGDTVTLKALAKEDPVNVPRKEDMEQEKLAHAGESFLGEFLMAKMLTELESIRSDKLETSSQK</sequence>
<name>A0ABZ1CUL3_9TREE</name>
<evidence type="ECO:0000313" key="3">
    <source>
        <dbReference type="Proteomes" id="UP001329825"/>
    </source>
</evidence>
<evidence type="ECO:0000256" key="1">
    <source>
        <dbReference type="SAM" id="MobiDB-lite"/>
    </source>
</evidence>
<dbReference type="RefSeq" id="XP_062789797.1">
    <property type="nucleotide sequence ID" value="XM_062933746.1"/>
</dbReference>